<dbReference type="PANTHER" id="PTHR16172:SF30">
    <property type="entry name" value="SUGAR BABY, ISOFORM C"/>
    <property type="match status" value="1"/>
</dbReference>
<evidence type="ECO:0000256" key="2">
    <source>
        <dbReference type="ARBA" id="ARBA00005241"/>
    </source>
</evidence>
<evidence type="ECO:0000256" key="3">
    <source>
        <dbReference type="ARBA" id="ARBA00022692"/>
    </source>
</evidence>
<dbReference type="Gene3D" id="1.20.1250.20">
    <property type="entry name" value="MFS general substrate transporter like domains"/>
    <property type="match status" value="1"/>
</dbReference>
<keyword evidence="3 6" id="KW-0812">Transmembrane</keyword>
<dbReference type="OMA" id="MSSIRQC"/>
<comment type="subcellular location">
    <subcellularLocation>
        <location evidence="1">Membrane</location>
        <topology evidence="1">Multi-pass membrane protein</topology>
    </subcellularLocation>
</comment>
<evidence type="ECO:0000256" key="6">
    <source>
        <dbReference type="SAM" id="Phobius"/>
    </source>
</evidence>
<dbReference type="InterPro" id="IPR024989">
    <property type="entry name" value="MFS_assoc_dom"/>
</dbReference>
<keyword evidence="5 6" id="KW-0472">Membrane</keyword>
<reference evidence="8 9" key="1">
    <citation type="submission" date="2015-12" db="EMBL/GenBank/DDBJ databases">
        <title>The genome of Folsomia candida.</title>
        <authorList>
            <person name="Faddeeva A."/>
            <person name="Derks M.F."/>
            <person name="Anvar Y."/>
            <person name="Smit S."/>
            <person name="Van Straalen N."/>
            <person name="Roelofs D."/>
        </authorList>
    </citation>
    <scope>NUCLEOTIDE SEQUENCE [LARGE SCALE GENOMIC DNA]</scope>
    <source>
        <strain evidence="8 9">VU population</strain>
        <tissue evidence="8">Whole body</tissue>
    </source>
</reference>
<dbReference type="AlphaFoldDB" id="A0A226E4W2"/>
<accession>A0A226E4W2</accession>
<proteinExistence type="inferred from homology"/>
<organism evidence="8 9">
    <name type="scientific">Folsomia candida</name>
    <name type="common">Springtail</name>
    <dbReference type="NCBI Taxonomy" id="158441"/>
    <lineage>
        <taxon>Eukaryota</taxon>
        <taxon>Metazoa</taxon>
        <taxon>Ecdysozoa</taxon>
        <taxon>Arthropoda</taxon>
        <taxon>Hexapoda</taxon>
        <taxon>Collembola</taxon>
        <taxon>Entomobryomorpha</taxon>
        <taxon>Isotomoidea</taxon>
        <taxon>Isotomidae</taxon>
        <taxon>Proisotominae</taxon>
        <taxon>Folsomia</taxon>
    </lineage>
</organism>
<dbReference type="OrthoDB" id="515887at2759"/>
<protein>
    <submittedName>
        <fullName evidence="8">Major facilitator superfamily domain-containing protein 6</fullName>
    </submittedName>
</protein>
<gene>
    <name evidence="8" type="ORF">Fcan01_13354</name>
</gene>
<feature type="transmembrane region" description="Helical" evidence="6">
    <location>
        <begin position="72"/>
        <end position="91"/>
    </location>
</feature>
<keyword evidence="4 6" id="KW-1133">Transmembrane helix</keyword>
<dbReference type="Proteomes" id="UP000198287">
    <property type="component" value="Unassembled WGS sequence"/>
</dbReference>
<evidence type="ECO:0000256" key="4">
    <source>
        <dbReference type="ARBA" id="ARBA00022989"/>
    </source>
</evidence>
<dbReference type="GO" id="GO:0016020">
    <property type="term" value="C:membrane"/>
    <property type="evidence" value="ECO:0007669"/>
    <property type="project" value="UniProtKB-SubCell"/>
</dbReference>
<evidence type="ECO:0000256" key="5">
    <source>
        <dbReference type="ARBA" id="ARBA00023136"/>
    </source>
</evidence>
<feature type="transmembrane region" description="Helical" evidence="6">
    <location>
        <begin position="12"/>
        <end position="31"/>
    </location>
</feature>
<sequence length="116" mass="12889">MQINIKYLPIKAHYFFYWGGVASIWSFIAVFGKQMGISEVGVGLIFTVAPVAGLIAKPVFGAVADRFKKKKMIFLFFLLLNLMAFLSVAFLPQNLPVHPVQLDCAMGMSSIRQCGR</sequence>
<evidence type="ECO:0000313" key="8">
    <source>
        <dbReference type="EMBL" id="OXA51921.1"/>
    </source>
</evidence>
<keyword evidence="9" id="KW-1185">Reference proteome</keyword>
<name>A0A226E4W2_FOLCA</name>
<evidence type="ECO:0000313" key="9">
    <source>
        <dbReference type="Proteomes" id="UP000198287"/>
    </source>
</evidence>
<evidence type="ECO:0000259" key="7">
    <source>
        <dbReference type="Pfam" id="PF12832"/>
    </source>
</evidence>
<dbReference type="PANTHER" id="PTHR16172">
    <property type="entry name" value="MAJOR FACILITATOR SUPERFAMILY DOMAIN-CONTAINING PROTEIN 6-LIKE"/>
    <property type="match status" value="1"/>
</dbReference>
<comment type="similarity">
    <text evidence="2">Belongs to the major facilitator superfamily. MFSD6 family.</text>
</comment>
<dbReference type="InterPro" id="IPR036259">
    <property type="entry name" value="MFS_trans_sf"/>
</dbReference>
<dbReference type="EMBL" id="LNIX01000007">
    <property type="protein sequence ID" value="OXA51921.1"/>
    <property type="molecule type" value="Genomic_DNA"/>
</dbReference>
<dbReference type="Pfam" id="PF12832">
    <property type="entry name" value="MFS_1_like"/>
    <property type="match status" value="1"/>
</dbReference>
<comment type="caution">
    <text evidence="8">The sequence shown here is derived from an EMBL/GenBank/DDBJ whole genome shotgun (WGS) entry which is preliminary data.</text>
</comment>
<dbReference type="SUPFAM" id="SSF103473">
    <property type="entry name" value="MFS general substrate transporter"/>
    <property type="match status" value="1"/>
</dbReference>
<feature type="domain" description="Major facilitator superfamily associated" evidence="7">
    <location>
        <begin position="7"/>
        <end position="93"/>
    </location>
</feature>
<dbReference type="InterPro" id="IPR051717">
    <property type="entry name" value="MFS_MFSD6"/>
</dbReference>
<evidence type="ECO:0000256" key="1">
    <source>
        <dbReference type="ARBA" id="ARBA00004141"/>
    </source>
</evidence>
<feature type="transmembrane region" description="Helical" evidence="6">
    <location>
        <begin position="37"/>
        <end position="60"/>
    </location>
</feature>